<dbReference type="SUPFAM" id="SSF48498">
    <property type="entry name" value="Tetracyclin repressor-like, C-terminal domain"/>
    <property type="match status" value="1"/>
</dbReference>
<dbReference type="PROSITE" id="PS50977">
    <property type="entry name" value="HTH_TETR_2"/>
    <property type="match status" value="1"/>
</dbReference>
<dbReference type="Pfam" id="PF00440">
    <property type="entry name" value="TetR_N"/>
    <property type="match status" value="1"/>
</dbReference>
<reference evidence="4 5" key="1">
    <citation type="submission" date="2024-09" db="EMBL/GenBank/DDBJ databases">
        <authorList>
            <person name="Sun Q."/>
            <person name="Mori K."/>
        </authorList>
    </citation>
    <scope>NUCLEOTIDE SEQUENCE [LARGE SCALE GENOMIC DNA]</scope>
    <source>
        <strain evidence="4 5">TBRC 2205</strain>
    </source>
</reference>
<sequence>MAERADAARNRQAILQAADKLLRDHEPGHISLDQVAATAGVGKGTVFRRFGSRTGLFQELLAERAARLGAAVESGPPPLGPGGPPGQRLLAFVDELALLAAQNIRLIAAHERACGADPHSDPTYQRWHRHLRGLLSELRPDADADFLAHIVLGGYNGELVRRITASGGVPRLRIAVRDLAQRVGDVD</sequence>
<dbReference type="PANTHER" id="PTHR30055">
    <property type="entry name" value="HTH-TYPE TRANSCRIPTIONAL REGULATOR RUTR"/>
    <property type="match status" value="1"/>
</dbReference>
<proteinExistence type="predicted"/>
<keyword evidence="5" id="KW-1185">Reference proteome</keyword>
<dbReference type="SUPFAM" id="SSF46689">
    <property type="entry name" value="Homeodomain-like"/>
    <property type="match status" value="1"/>
</dbReference>
<dbReference type="Proteomes" id="UP001589894">
    <property type="component" value="Unassembled WGS sequence"/>
</dbReference>
<comment type="caution">
    <text evidence="4">The sequence shown here is derived from an EMBL/GenBank/DDBJ whole genome shotgun (WGS) entry which is preliminary data.</text>
</comment>
<dbReference type="Gene3D" id="1.10.357.10">
    <property type="entry name" value="Tetracycline Repressor, domain 2"/>
    <property type="match status" value="1"/>
</dbReference>
<accession>A0ABV6P5D9</accession>
<name>A0ABV6P5D9_9ACTN</name>
<dbReference type="RefSeq" id="WP_377342815.1">
    <property type="nucleotide sequence ID" value="NZ_JBHLUE010000026.1"/>
</dbReference>
<organism evidence="4 5">
    <name type="scientific">Plantactinospora siamensis</name>
    <dbReference type="NCBI Taxonomy" id="555372"/>
    <lineage>
        <taxon>Bacteria</taxon>
        <taxon>Bacillati</taxon>
        <taxon>Actinomycetota</taxon>
        <taxon>Actinomycetes</taxon>
        <taxon>Micromonosporales</taxon>
        <taxon>Micromonosporaceae</taxon>
        <taxon>Plantactinospora</taxon>
    </lineage>
</organism>
<dbReference type="EMBL" id="JBHLUE010000026">
    <property type="protein sequence ID" value="MFC0567513.1"/>
    <property type="molecule type" value="Genomic_DNA"/>
</dbReference>
<dbReference type="PANTHER" id="PTHR30055:SF209">
    <property type="entry name" value="POSSIBLE TRANSCRIPTIONAL REGULATORY PROTEIN (PROBABLY TETR-FAMILY)"/>
    <property type="match status" value="1"/>
</dbReference>
<dbReference type="InterPro" id="IPR036271">
    <property type="entry name" value="Tet_transcr_reg_TetR-rel_C_sf"/>
</dbReference>
<evidence type="ECO:0000256" key="1">
    <source>
        <dbReference type="ARBA" id="ARBA00023125"/>
    </source>
</evidence>
<gene>
    <name evidence="4" type="ORF">ACFFHU_25675</name>
</gene>
<evidence type="ECO:0000313" key="5">
    <source>
        <dbReference type="Proteomes" id="UP001589894"/>
    </source>
</evidence>
<dbReference type="InterPro" id="IPR009057">
    <property type="entry name" value="Homeodomain-like_sf"/>
</dbReference>
<dbReference type="InterPro" id="IPR050109">
    <property type="entry name" value="HTH-type_TetR-like_transc_reg"/>
</dbReference>
<keyword evidence="1 2" id="KW-0238">DNA-binding</keyword>
<evidence type="ECO:0000256" key="2">
    <source>
        <dbReference type="PROSITE-ProRule" id="PRU00335"/>
    </source>
</evidence>
<dbReference type="InterPro" id="IPR001647">
    <property type="entry name" value="HTH_TetR"/>
</dbReference>
<evidence type="ECO:0000259" key="3">
    <source>
        <dbReference type="PROSITE" id="PS50977"/>
    </source>
</evidence>
<feature type="domain" description="HTH tetR-type" evidence="3">
    <location>
        <begin position="8"/>
        <end position="68"/>
    </location>
</feature>
<feature type="DNA-binding region" description="H-T-H motif" evidence="2">
    <location>
        <begin position="31"/>
        <end position="50"/>
    </location>
</feature>
<protein>
    <submittedName>
        <fullName evidence="4">TetR/AcrR family transcriptional regulator</fullName>
    </submittedName>
</protein>
<evidence type="ECO:0000313" key="4">
    <source>
        <dbReference type="EMBL" id="MFC0567513.1"/>
    </source>
</evidence>